<name>A0A7S8C7G3_9HYPH</name>
<dbReference type="EMBL" id="CP058214">
    <property type="protein sequence ID" value="QPC44721.1"/>
    <property type="molecule type" value="Genomic_DNA"/>
</dbReference>
<dbReference type="KEGG" id="kmn:HW532_19665"/>
<dbReference type="InterPro" id="IPR003593">
    <property type="entry name" value="AAA+_ATPase"/>
</dbReference>
<dbReference type="Gene3D" id="1.10.287.380">
    <property type="entry name" value="Valyl-tRNA synthetase, C-terminal domain"/>
    <property type="match status" value="1"/>
</dbReference>
<dbReference type="InterPro" id="IPR037118">
    <property type="entry name" value="Val-tRNA_synth_C_sf"/>
</dbReference>
<protein>
    <submittedName>
        <fullName evidence="8">ABC-F family ATP-binding cassette domain-containing protein</fullName>
    </submittedName>
</protein>
<evidence type="ECO:0000256" key="5">
    <source>
        <dbReference type="SAM" id="Coils"/>
    </source>
</evidence>
<dbReference type="GO" id="GO:0016887">
    <property type="term" value="F:ATP hydrolysis activity"/>
    <property type="evidence" value="ECO:0007669"/>
    <property type="project" value="InterPro"/>
</dbReference>
<dbReference type="InterPro" id="IPR032781">
    <property type="entry name" value="ABC_tran_Xtn"/>
</dbReference>
<evidence type="ECO:0000313" key="8">
    <source>
        <dbReference type="EMBL" id="QPC44721.1"/>
    </source>
</evidence>
<accession>A0A7S8C7G3</accession>
<dbReference type="Pfam" id="PF12848">
    <property type="entry name" value="ABC_tran_Xtn"/>
    <property type="match status" value="1"/>
</dbReference>
<keyword evidence="4 8" id="KW-0067">ATP-binding</keyword>
<dbReference type="Gene3D" id="3.40.50.300">
    <property type="entry name" value="P-loop containing nucleotide triphosphate hydrolases"/>
    <property type="match status" value="2"/>
</dbReference>
<dbReference type="RefSeq" id="WP_213162090.1">
    <property type="nucleotide sequence ID" value="NZ_CP058214.1"/>
</dbReference>
<feature type="compositionally biased region" description="Basic and acidic residues" evidence="6">
    <location>
        <begin position="560"/>
        <end position="571"/>
    </location>
</feature>
<evidence type="ECO:0000259" key="7">
    <source>
        <dbReference type="PROSITE" id="PS50893"/>
    </source>
</evidence>
<dbReference type="Proteomes" id="UP000593594">
    <property type="component" value="Chromosome"/>
</dbReference>
<dbReference type="PANTHER" id="PTHR19211">
    <property type="entry name" value="ATP-BINDING TRANSPORT PROTEIN-RELATED"/>
    <property type="match status" value="1"/>
</dbReference>
<dbReference type="SUPFAM" id="SSF52540">
    <property type="entry name" value="P-loop containing nucleoside triphosphate hydrolases"/>
    <property type="match status" value="2"/>
</dbReference>
<dbReference type="SMART" id="SM00382">
    <property type="entry name" value="AAA"/>
    <property type="match status" value="2"/>
</dbReference>
<dbReference type="Pfam" id="PF16326">
    <property type="entry name" value="ABC_tran_CTD"/>
    <property type="match status" value="1"/>
</dbReference>
<dbReference type="PROSITE" id="PS00211">
    <property type="entry name" value="ABC_TRANSPORTER_1"/>
    <property type="match status" value="1"/>
</dbReference>
<keyword evidence="9" id="KW-1185">Reference proteome</keyword>
<dbReference type="PROSITE" id="PS50893">
    <property type="entry name" value="ABC_TRANSPORTER_2"/>
    <property type="match status" value="2"/>
</dbReference>
<evidence type="ECO:0000256" key="3">
    <source>
        <dbReference type="ARBA" id="ARBA00022741"/>
    </source>
</evidence>
<reference evidence="8 9" key="1">
    <citation type="submission" date="2020-06" db="EMBL/GenBank/DDBJ databases">
        <title>Genome sequence of 2 isolates from Red Sea Mangroves.</title>
        <authorList>
            <person name="Sefrji F."/>
            <person name="Michoud G."/>
            <person name="Merlino G."/>
            <person name="Daffonchio D."/>
        </authorList>
    </citation>
    <scope>NUCLEOTIDE SEQUENCE [LARGE SCALE GENOMIC DNA]</scope>
    <source>
        <strain evidence="8 9">R1DC25</strain>
    </source>
</reference>
<dbReference type="InterPro" id="IPR027417">
    <property type="entry name" value="P-loop_NTPase"/>
</dbReference>
<dbReference type="PANTHER" id="PTHR19211:SF14">
    <property type="entry name" value="ATP-BINDING CASSETTE SUB-FAMILY F MEMBER 1"/>
    <property type="match status" value="1"/>
</dbReference>
<dbReference type="InterPro" id="IPR032524">
    <property type="entry name" value="ABC_tran_C"/>
</dbReference>
<sequence>MLHINALTYRIEGRTLLQDATAAIPAGHRVGLVGRNGTGKSTLLKIITGGLAPDAGSVSVPRNARIGQVAQEAPGGPEPIIDVVLAADTERTRLMAEADTATDPHRIAEIHTRLADIDAHSAPARAATILAGLGFPEAVQDRPCSSFSGGWRMRIALAAALFAAPDVLLLDEPTNYLDLEGTLWLQSYLRSYPYTVIIVSHDRDLLNAVPQSILHLDQGRLTLYAGNYDRFERTRAEEQARQLKMKKRQDDERRRIQSFVDRFRAKASKARQAQSRLKMLERMQPVTTVVETDVAPFHFPEPQRALNPPLIRFEDAAVGYEPGKPILRGLDLRIDPDDRIALLGSNGNGKSTFAKLIAGKLSVQSGAMRHHKRLEVGYFAQHQVDALNAGMTPYDYIRALMEEATEAQRRAKLGAFGFGERLADNRVETLSGGEKARLTLMLAAFKGPHILLLDEPTNHLDIDSRAALVRALNEYEGAVIMISHDRHLIEASADRLWLVADGTVKSFEGDLDDYTRLILGKARAERRQKEESSQGDGADSSQADSTISQIESTQPAMSAQDRRRAGAEARARVAPLKRRVERVEKRMAKIRREIEALDERLADPSLYETAPEDARAAAYEHGRLAKQLEDAEEEWLEASTELEAAHEEAVAS</sequence>
<feature type="domain" description="ABC transporter" evidence="7">
    <location>
        <begin position="2"/>
        <end position="243"/>
    </location>
</feature>
<dbReference type="InterPro" id="IPR017871">
    <property type="entry name" value="ABC_transporter-like_CS"/>
</dbReference>
<keyword evidence="5" id="KW-0175">Coiled coil</keyword>
<dbReference type="InterPro" id="IPR003439">
    <property type="entry name" value="ABC_transporter-like_ATP-bd"/>
</dbReference>
<dbReference type="FunFam" id="3.40.50.300:FF:000011">
    <property type="entry name" value="Putative ABC transporter ATP-binding component"/>
    <property type="match status" value="1"/>
</dbReference>
<keyword evidence="2" id="KW-0677">Repeat</keyword>
<dbReference type="GO" id="GO:0005524">
    <property type="term" value="F:ATP binding"/>
    <property type="evidence" value="ECO:0007669"/>
    <property type="project" value="UniProtKB-KW"/>
</dbReference>
<dbReference type="AlphaFoldDB" id="A0A7S8C7G3"/>
<feature type="compositionally biased region" description="Polar residues" evidence="6">
    <location>
        <begin position="539"/>
        <end position="557"/>
    </location>
</feature>
<feature type="region of interest" description="Disordered" evidence="6">
    <location>
        <begin position="523"/>
        <end position="571"/>
    </location>
</feature>
<feature type="compositionally biased region" description="Basic and acidic residues" evidence="6">
    <location>
        <begin position="523"/>
        <end position="532"/>
    </location>
</feature>
<proteinExistence type="inferred from homology"/>
<evidence type="ECO:0000256" key="2">
    <source>
        <dbReference type="ARBA" id="ARBA00022737"/>
    </source>
</evidence>
<dbReference type="GO" id="GO:0003677">
    <property type="term" value="F:DNA binding"/>
    <property type="evidence" value="ECO:0007669"/>
    <property type="project" value="InterPro"/>
</dbReference>
<dbReference type="Pfam" id="PF00005">
    <property type="entry name" value="ABC_tran"/>
    <property type="match status" value="2"/>
</dbReference>
<evidence type="ECO:0000256" key="1">
    <source>
        <dbReference type="ARBA" id="ARBA00005417"/>
    </source>
</evidence>
<organism evidence="8 9">
    <name type="scientific">Kaustia mangrovi</name>
    <dbReference type="NCBI Taxonomy" id="2593653"/>
    <lineage>
        <taxon>Bacteria</taxon>
        <taxon>Pseudomonadati</taxon>
        <taxon>Pseudomonadota</taxon>
        <taxon>Alphaproteobacteria</taxon>
        <taxon>Hyphomicrobiales</taxon>
        <taxon>Parvibaculaceae</taxon>
        <taxon>Kaustia</taxon>
    </lineage>
</organism>
<evidence type="ECO:0000256" key="4">
    <source>
        <dbReference type="ARBA" id="ARBA00022840"/>
    </source>
</evidence>
<dbReference type="CDD" id="cd03221">
    <property type="entry name" value="ABCF_EF-3"/>
    <property type="match status" value="2"/>
</dbReference>
<feature type="coiled-coil region" evidence="5">
    <location>
        <begin position="573"/>
        <end position="648"/>
    </location>
</feature>
<gene>
    <name evidence="8" type="ORF">HW532_19665</name>
</gene>
<comment type="similarity">
    <text evidence="1">Belongs to the ABC transporter superfamily.</text>
</comment>
<feature type="domain" description="ABC transporter" evidence="7">
    <location>
        <begin position="311"/>
        <end position="526"/>
    </location>
</feature>
<evidence type="ECO:0000256" key="6">
    <source>
        <dbReference type="SAM" id="MobiDB-lite"/>
    </source>
</evidence>
<dbReference type="InterPro" id="IPR050611">
    <property type="entry name" value="ABCF"/>
</dbReference>
<evidence type="ECO:0000313" key="9">
    <source>
        <dbReference type="Proteomes" id="UP000593594"/>
    </source>
</evidence>
<keyword evidence="3" id="KW-0547">Nucleotide-binding</keyword>